<name>A0A075G7G1_9EURY</name>
<accession>A0A075G7G1</accession>
<feature type="transmembrane region" description="Helical" evidence="1">
    <location>
        <begin position="455"/>
        <end position="476"/>
    </location>
</feature>
<feature type="transmembrane region" description="Helical" evidence="1">
    <location>
        <begin position="249"/>
        <end position="270"/>
    </location>
</feature>
<sequence length="543" mass="60086">MAVRSSAPVREPPSLSESFSVTFRMMFREEWRQNLDFARRRHVLLFPAMLALVSMIVTIGLGPLTGEAFQFDTSDPDRRTFSWDELKIGLHLPLFLFSLGMGSFAFLGRVMVSQRAGGHNFLLAAPALQPLELSTNFFAYYVKEVLFYILMILLPTVLGMAMGTFIGPTVGIYTPLHYTSLPLIIIAMSITLAQGLALSFLGSALWSKGGIWAWIVPATAVVGAVSFALGWIPLSVGILGLYLQTTHNLWLIMLALLLITLLALGGAHLVPADFESKVSARQELYRPLYDRLGFLGAGRLRTLVTKELVDLFRSGTIVKMLVSYAVPLMVLLLLAWLADFAAFPIPFNLLSYAPFLGFFGFNFYSWLNGIDPPDNYNGLPVTVPHLLRAKITVYFLITTWISVLFLILMAWMLDQWGALWAAMLVMLANSIYIVSLTAFLMGLRPNKAIFDVSIMAWFWLGTVIPLLGLFLLSFTLGDLSIYEHLSEQALAGSALNATDGGYDPERVQEGMRSILMLSGLLIIGGVALLGLLERRWGTSAFNN</sequence>
<feature type="transmembrane region" description="Helical" evidence="1">
    <location>
        <begin position="391"/>
        <end position="413"/>
    </location>
</feature>
<feature type="transmembrane region" description="Helical" evidence="1">
    <location>
        <begin position="43"/>
        <end position="66"/>
    </location>
</feature>
<dbReference type="AlphaFoldDB" id="A0A075G7G1"/>
<feature type="transmembrane region" description="Helical" evidence="1">
    <location>
        <begin position="514"/>
        <end position="532"/>
    </location>
</feature>
<evidence type="ECO:0000313" key="2">
    <source>
        <dbReference type="EMBL" id="AIE99344.1"/>
    </source>
</evidence>
<protein>
    <recommendedName>
        <fullName evidence="3">ABC-2 type transport system permease protein</fullName>
    </recommendedName>
</protein>
<evidence type="ECO:0000256" key="1">
    <source>
        <dbReference type="SAM" id="Phobius"/>
    </source>
</evidence>
<dbReference type="EMBL" id="KF900561">
    <property type="protein sequence ID" value="AIE99344.1"/>
    <property type="molecule type" value="Genomic_DNA"/>
</dbReference>
<feature type="transmembrane region" description="Helical" evidence="1">
    <location>
        <begin position="145"/>
        <end position="166"/>
    </location>
</feature>
<feature type="transmembrane region" description="Helical" evidence="1">
    <location>
        <begin position="213"/>
        <end position="243"/>
    </location>
</feature>
<organism evidence="2">
    <name type="scientific">uncultured marine group II/III euryarchaeote KM3_109_G01</name>
    <dbReference type="NCBI Taxonomy" id="1457850"/>
    <lineage>
        <taxon>Archaea</taxon>
        <taxon>Methanobacteriati</taxon>
        <taxon>Methanobacteriota</taxon>
        <taxon>environmental samples</taxon>
    </lineage>
</organism>
<feature type="transmembrane region" description="Helical" evidence="1">
    <location>
        <begin position="321"/>
        <end position="343"/>
    </location>
</feature>
<keyword evidence="1" id="KW-1133">Transmembrane helix</keyword>
<feature type="transmembrane region" description="Helical" evidence="1">
    <location>
        <begin position="86"/>
        <end position="107"/>
    </location>
</feature>
<feature type="transmembrane region" description="Helical" evidence="1">
    <location>
        <begin position="419"/>
        <end position="443"/>
    </location>
</feature>
<feature type="transmembrane region" description="Helical" evidence="1">
    <location>
        <begin position="178"/>
        <end position="201"/>
    </location>
</feature>
<proteinExistence type="predicted"/>
<feature type="transmembrane region" description="Helical" evidence="1">
    <location>
        <begin position="349"/>
        <end position="370"/>
    </location>
</feature>
<evidence type="ECO:0008006" key="3">
    <source>
        <dbReference type="Google" id="ProtNLM"/>
    </source>
</evidence>
<reference evidence="2" key="1">
    <citation type="journal article" date="2014" name="Genome Biol. Evol.">
        <title>Pangenome evidence for extensive interdomain horizontal transfer affecting lineage core and shell genes in uncultured planktonic thaumarchaeota and euryarchaeota.</title>
        <authorList>
            <person name="Deschamps P."/>
            <person name="Zivanovic Y."/>
            <person name="Moreira D."/>
            <person name="Rodriguez-Valera F."/>
            <person name="Lopez-Garcia P."/>
        </authorList>
    </citation>
    <scope>NUCLEOTIDE SEQUENCE</scope>
</reference>
<keyword evidence="1" id="KW-0472">Membrane</keyword>
<keyword evidence="1" id="KW-0812">Transmembrane</keyword>